<keyword evidence="4 5" id="KW-0472">Membrane</keyword>
<reference evidence="6" key="1">
    <citation type="submission" date="2019-08" db="EMBL/GenBank/DDBJ databases">
        <authorList>
            <person name="Kucharzyk K."/>
            <person name="Murdoch R.W."/>
            <person name="Higgins S."/>
            <person name="Loffler F."/>
        </authorList>
    </citation>
    <scope>NUCLEOTIDE SEQUENCE</scope>
</reference>
<gene>
    <name evidence="6" type="primary">tatC_26</name>
    <name evidence="6" type="ORF">SDC9_206906</name>
</gene>
<feature type="transmembrane region" description="Helical" evidence="5">
    <location>
        <begin position="45"/>
        <end position="63"/>
    </location>
</feature>
<evidence type="ECO:0000313" key="6">
    <source>
        <dbReference type="EMBL" id="MPN59186.1"/>
    </source>
</evidence>
<keyword evidence="2 5" id="KW-0812">Transmembrane</keyword>
<evidence type="ECO:0000256" key="3">
    <source>
        <dbReference type="ARBA" id="ARBA00022989"/>
    </source>
</evidence>
<dbReference type="PANTHER" id="PTHR30371">
    <property type="entry name" value="SEC-INDEPENDENT PROTEIN TRANSLOCASE PROTEIN TATC"/>
    <property type="match status" value="1"/>
</dbReference>
<dbReference type="GO" id="GO:0009977">
    <property type="term" value="F:proton motive force dependent protein transmembrane transporter activity"/>
    <property type="evidence" value="ECO:0007669"/>
    <property type="project" value="TreeGrafter"/>
</dbReference>
<dbReference type="GO" id="GO:0043953">
    <property type="term" value="P:protein transport by the Tat complex"/>
    <property type="evidence" value="ECO:0007669"/>
    <property type="project" value="TreeGrafter"/>
</dbReference>
<dbReference type="InterPro" id="IPR002033">
    <property type="entry name" value="TatC"/>
</dbReference>
<feature type="transmembrane region" description="Helical" evidence="5">
    <location>
        <begin position="12"/>
        <end position="33"/>
    </location>
</feature>
<name>A0A645J6W8_9ZZZZ</name>
<protein>
    <submittedName>
        <fullName evidence="6">Sec-independent protein translocase protein TatC</fullName>
    </submittedName>
</protein>
<dbReference type="AlphaFoldDB" id="A0A645J6W8"/>
<organism evidence="6">
    <name type="scientific">bioreactor metagenome</name>
    <dbReference type="NCBI Taxonomy" id="1076179"/>
    <lineage>
        <taxon>unclassified sequences</taxon>
        <taxon>metagenomes</taxon>
        <taxon>ecological metagenomes</taxon>
    </lineage>
</organism>
<feature type="transmembrane region" description="Helical" evidence="5">
    <location>
        <begin position="69"/>
        <end position="90"/>
    </location>
</feature>
<dbReference type="PANTHER" id="PTHR30371:SF0">
    <property type="entry name" value="SEC-INDEPENDENT PROTEIN TRANSLOCASE PROTEIN TATC, CHLOROPLASTIC-RELATED"/>
    <property type="match status" value="1"/>
</dbReference>
<evidence type="ECO:0000256" key="2">
    <source>
        <dbReference type="ARBA" id="ARBA00022692"/>
    </source>
</evidence>
<accession>A0A645J6W8</accession>
<sequence length="102" mass="11367">MITVDSFVDLATMLILGFGIMFQLPIFVFILAAFGVVKIETMSKARPYIVVMIFIISAILTPPDVLSQIAMALPSLALFEISLLFARIFLRKKQAEKQTAEQ</sequence>
<evidence type="ECO:0000256" key="4">
    <source>
        <dbReference type="ARBA" id="ARBA00023136"/>
    </source>
</evidence>
<evidence type="ECO:0000256" key="1">
    <source>
        <dbReference type="ARBA" id="ARBA00004141"/>
    </source>
</evidence>
<comment type="caution">
    <text evidence="6">The sequence shown here is derived from an EMBL/GenBank/DDBJ whole genome shotgun (WGS) entry which is preliminary data.</text>
</comment>
<proteinExistence type="predicted"/>
<keyword evidence="3 5" id="KW-1133">Transmembrane helix</keyword>
<dbReference type="GO" id="GO:0033281">
    <property type="term" value="C:TAT protein transport complex"/>
    <property type="evidence" value="ECO:0007669"/>
    <property type="project" value="TreeGrafter"/>
</dbReference>
<dbReference type="EMBL" id="VSSQ01132897">
    <property type="protein sequence ID" value="MPN59186.1"/>
    <property type="molecule type" value="Genomic_DNA"/>
</dbReference>
<evidence type="ECO:0000256" key="5">
    <source>
        <dbReference type="SAM" id="Phobius"/>
    </source>
</evidence>
<dbReference type="Pfam" id="PF00902">
    <property type="entry name" value="TatC"/>
    <property type="match status" value="1"/>
</dbReference>
<comment type="subcellular location">
    <subcellularLocation>
        <location evidence="1">Membrane</location>
        <topology evidence="1">Multi-pass membrane protein</topology>
    </subcellularLocation>
</comment>
<dbReference type="GO" id="GO:0065002">
    <property type="term" value="P:intracellular protein transmembrane transport"/>
    <property type="evidence" value="ECO:0007669"/>
    <property type="project" value="TreeGrafter"/>
</dbReference>